<dbReference type="EC" id="3.1.1.-" evidence="3"/>
<reference evidence="7" key="1">
    <citation type="journal article" date="2019" name="Int. J. Syst. Evol. Microbiol.">
        <title>The Global Catalogue of Microorganisms (GCM) 10K type strain sequencing project: providing services to taxonomists for standard genome sequencing and annotation.</title>
        <authorList>
            <consortium name="The Broad Institute Genomics Platform"/>
            <consortium name="The Broad Institute Genome Sequencing Center for Infectious Disease"/>
            <person name="Wu L."/>
            <person name="Ma J."/>
        </authorList>
    </citation>
    <scope>NUCLEOTIDE SEQUENCE [LARGE SCALE GENOMIC DNA]</scope>
    <source>
        <strain evidence="7">JCM 14368</strain>
    </source>
</reference>
<organism evidence="6 7">
    <name type="scientific">Deinococcus depolymerans</name>
    <dbReference type="NCBI Taxonomy" id="392408"/>
    <lineage>
        <taxon>Bacteria</taxon>
        <taxon>Thermotogati</taxon>
        <taxon>Deinococcota</taxon>
        <taxon>Deinococci</taxon>
        <taxon>Deinococcales</taxon>
        <taxon>Deinococcaceae</taxon>
        <taxon>Deinococcus</taxon>
    </lineage>
</organism>
<feature type="region of interest" description="Disordered" evidence="4">
    <location>
        <begin position="64"/>
        <end position="87"/>
    </location>
</feature>
<dbReference type="InterPro" id="IPR029058">
    <property type="entry name" value="AB_hydrolase_fold"/>
</dbReference>
<dbReference type="InterPro" id="IPR019826">
    <property type="entry name" value="Carboxylesterase_B_AS"/>
</dbReference>
<dbReference type="SUPFAM" id="SSF53474">
    <property type="entry name" value="alpha/beta-Hydrolases"/>
    <property type="match status" value="1"/>
</dbReference>
<dbReference type="PROSITE" id="PS00122">
    <property type="entry name" value="CARBOXYLESTERASE_B_1"/>
    <property type="match status" value="1"/>
</dbReference>
<evidence type="ECO:0000256" key="2">
    <source>
        <dbReference type="ARBA" id="ARBA00022801"/>
    </source>
</evidence>
<proteinExistence type="inferred from homology"/>
<dbReference type="PANTHER" id="PTHR11559">
    <property type="entry name" value="CARBOXYLESTERASE"/>
    <property type="match status" value="1"/>
</dbReference>
<dbReference type="InterPro" id="IPR050309">
    <property type="entry name" value="Type-B_Carboxylest/Lipase"/>
</dbReference>
<evidence type="ECO:0000256" key="4">
    <source>
        <dbReference type="SAM" id="MobiDB-lite"/>
    </source>
</evidence>
<evidence type="ECO:0000313" key="7">
    <source>
        <dbReference type="Proteomes" id="UP001500191"/>
    </source>
</evidence>
<dbReference type="Gene3D" id="3.40.50.1820">
    <property type="entry name" value="alpha/beta hydrolase"/>
    <property type="match status" value="1"/>
</dbReference>
<dbReference type="PROSITE" id="PS00941">
    <property type="entry name" value="CARBOXYLESTERASE_B_2"/>
    <property type="match status" value="1"/>
</dbReference>
<feature type="chain" id="PRO_5044982867" description="Carboxylic ester hydrolase" evidence="3">
    <location>
        <begin position="30"/>
        <end position="541"/>
    </location>
</feature>
<keyword evidence="3" id="KW-0732">Signal</keyword>
<dbReference type="Proteomes" id="UP001500191">
    <property type="component" value="Unassembled WGS sequence"/>
</dbReference>
<keyword evidence="2 3" id="KW-0378">Hydrolase</keyword>
<dbReference type="RefSeq" id="WP_343759376.1">
    <property type="nucleotide sequence ID" value="NZ_BAAADB010000028.1"/>
</dbReference>
<dbReference type="InterPro" id="IPR019819">
    <property type="entry name" value="Carboxylesterase_B_CS"/>
</dbReference>
<keyword evidence="7" id="KW-1185">Reference proteome</keyword>
<gene>
    <name evidence="6" type="ORF">GCM10008937_25030</name>
</gene>
<dbReference type="InterPro" id="IPR002018">
    <property type="entry name" value="CarbesteraseB"/>
</dbReference>
<evidence type="ECO:0000259" key="5">
    <source>
        <dbReference type="Pfam" id="PF00135"/>
    </source>
</evidence>
<dbReference type="Pfam" id="PF00135">
    <property type="entry name" value="COesterase"/>
    <property type="match status" value="1"/>
</dbReference>
<protein>
    <recommendedName>
        <fullName evidence="3">Carboxylic ester hydrolase</fullName>
        <ecNumber evidence="3">3.1.1.-</ecNumber>
    </recommendedName>
</protein>
<feature type="compositionally biased region" description="Pro residues" evidence="4">
    <location>
        <begin position="64"/>
        <end position="78"/>
    </location>
</feature>
<comment type="caution">
    <text evidence="6">The sequence shown here is derived from an EMBL/GenBank/DDBJ whole genome shotgun (WGS) entry which is preliminary data.</text>
</comment>
<name>A0ABP3MA88_9DEIO</name>
<sequence>MRSLSPTARVLRSAALASLLALPGGNVRAQSALPAPSAVTTTQGPVTGVTDAGVTRYLGLPYAAPPTGPRRWQPPAPGPRWTAPRAATRPGSECVQVVVGVFAAPGETGGQVRGDEDCLFLNVYAPARAAAPRPVMVWIHGGAFTSGAGSLYDGSELARREDVVVVTLNYRLGPLGFLALPGLDAEGGGTSGNYGLMDQQAALRWVRDNIAAFGGDAGNVTLFGESAGGMSTCAHLASPASAGLFHRAIIQSGLCASPGNSVTAADASRRNVAYASRLGCSRDTLACLRTLDAPKLTAGKVPGLRPLPNLVWSPVYGGPLLPRPLLDAYRAGQFNRVPVLAGTNRDEGRLFVKIAVPEGRSMSLPLYWGAAGLLGGARNVTRILNAYPARQYATPALAFSDMFTDGVFACPAVNVARALSAFTPTYAFEFADPDAVTLLTPPGDLPGLGATHSSSLVYALRTRIDGLADPADFTPAQDALSATFSRSWAQFARTGTPGLPGWSPVRGEATPVMVFTPQGAQVSDRFAQDHRCDLWSGLNLN</sequence>
<accession>A0ABP3MA88</accession>
<comment type="similarity">
    <text evidence="1 3">Belongs to the type-B carboxylesterase/lipase family.</text>
</comment>
<feature type="signal peptide" evidence="3">
    <location>
        <begin position="1"/>
        <end position="29"/>
    </location>
</feature>
<dbReference type="EMBL" id="BAAADB010000028">
    <property type="protein sequence ID" value="GAA0516476.1"/>
    <property type="molecule type" value="Genomic_DNA"/>
</dbReference>
<feature type="domain" description="Carboxylesterase type B" evidence="5">
    <location>
        <begin position="37"/>
        <end position="535"/>
    </location>
</feature>
<evidence type="ECO:0000256" key="1">
    <source>
        <dbReference type="ARBA" id="ARBA00005964"/>
    </source>
</evidence>
<evidence type="ECO:0000313" key="6">
    <source>
        <dbReference type="EMBL" id="GAA0516476.1"/>
    </source>
</evidence>
<evidence type="ECO:0000256" key="3">
    <source>
        <dbReference type="RuleBase" id="RU361235"/>
    </source>
</evidence>